<accession>A0A7Y8D1G3</accession>
<sequence>MDRDMKKATLQTNLEASVRLGWGGVLALDRRLLDLVLREQYLDALGNFGAMDPINLEAYLDEGERISVSLQGLVLGAPQVSFENATRFSQDLTLRMNILAGEYMRVVHLPGSPKRVVESFTITEAMGFRVEAPLSLRVGRPKGSRFTLLELDLASAVKFSTNLGPNDYINNMIGLRLQEAISYMQVYQRTYTLGSFVMDDYYPLSPDQFMVRTMPAPWGQSEGSSRHGDGAVLVFMKLGIDLRPGGQPDPGIGFPYPIAEDTAGLPGTLILVPDIADLGAGQIKDVLKTFSLPSGHEFVPGAPKTGADLVVPGDWQKKQQAVTVEPALAKVVAGQTIAFTADGATGPVQWSAINLKRPAAIGSFRGASYSPRPAASFVEDQQMVLVTATSPEAGGEGRSHALVMESARAVQVAPRVATWVQGEDPIELRASSVEAGRLEWTLVGAALLSEGEQRVQTLDEPIGDLDDRGDGRAIFTPYPPSGAVDFRVQRIRCTNRMTGESAEAAVVVIRWHAGLNVVPFHVAQALSVQPTQFTVMSKDLSQDLGSAMTWTVNGEGEFDGNVYMPPDNPQLPIAVVTAFDGVERTGYAIVEFSEGRQATAGLLSWEAIGNFELRALGAPQCFANGWQQIEVEVTVAAANDHNSQPVDISDADMATLKFLNADSNNDLPFLAPMEEALASDDQGGGDWAVNRYANNIRRQVAVNGGSSAPLQARTRRFFLHSRKPGIIRVVASIQNTLTGKTVTSSGFGEKGRLELRGQVLPSFTQELYSFKRTRVAGDESPSEGDEFAYVDKSTDNWLLEHVLREGRVTKFARLIIRDADNKSGVRWSWRPGSSTPPLKDDDFVSYTGFSFQSLDGGVRDELLFDGLLYRMAKQRGYVLPRLVQGAKPGAGQLMLILQRDTGFVLQSGMEAPAYRQVLEKDLVFTLLDEEGNEHPLNFAFAVTAEEERQGITHRDVLKLSIR</sequence>
<evidence type="ECO:0000313" key="1">
    <source>
        <dbReference type="EMBL" id="NWC81482.1"/>
    </source>
</evidence>
<name>A0A7Y8D1G3_PSEPU</name>
<comment type="caution">
    <text evidence="1">The sequence shown here is derived from an EMBL/GenBank/DDBJ whole genome shotgun (WGS) entry which is preliminary data.</text>
</comment>
<evidence type="ECO:0008006" key="3">
    <source>
        <dbReference type="Google" id="ProtNLM"/>
    </source>
</evidence>
<evidence type="ECO:0000313" key="2">
    <source>
        <dbReference type="Proteomes" id="UP000542695"/>
    </source>
</evidence>
<organism evidence="1 2">
    <name type="scientific">Pseudomonas putida</name>
    <name type="common">Arthrobacter siderocapsulatus</name>
    <dbReference type="NCBI Taxonomy" id="303"/>
    <lineage>
        <taxon>Bacteria</taxon>
        <taxon>Pseudomonadati</taxon>
        <taxon>Pseudomonadota</taxon>
        <taxon>Gammaproteobacteria</taxon>
        <taxon>Pseudomonadales</taxon>
        <taxon>Pseudomonadaceae</taxon>
        <taxon>Pseudomonas</taxon>
    </lineage>
</organism>
<proteinExistence type="predicted"/>
<protein>
    <recommendedName>
        <fullName evidence="3">Imidazoleglycerol-phosphate synthase</fullName>
    </recommendedName>
</protein>
<dbReference type="AlphaFoldDB" id="A0A7Y8D1G3"/>
<reference evidence="1 2" key="1">
    <citation type="submission" date="2020-04" db="EMBL/GenBank/DDBJ databases">
        <title>Molecular characterization of pseudomonads from Agaricus bisporus reveal novel blotch 2 pathogens in Western Europe.</title>
        <authorList>
            <person name="Taparia T."/>
            <person name="Krijger M."/>
            <person name="Haynes E."/>
            <person name="Elpinstone J.G."/>
            <person name="Noble R."/>
            <person name="Van Der Wolf J."/>
        </authorList>
    </citation>
    <scope>NUCLEOTIDE SEQUENCE [LARGE SCALE GENOMIC DNA]</scope>
    <source>
        <strain evidence="1 2">P7765</strain>
    </source>
</reference>
<dbReference type="RefSeq" id="WP_177010584.1">
    <property type="nucleotide sequence ID" value="NZ_JACARV010000036.1"/>
</dbReference>
<gene>
    <name evidence="1" type="ORF">HX798_14435</name>
</gene>
<dbReference type="Proteomes" id="UP000542695">
    <property type="component" value="Unassembled WGS sequence"/>
</dbReference>
<dbReference type="EMBL" id="JACARV010000036">
    <property type="protein sequence ID" value="NWC81482.1"/>
    <property type="molecule type" value="Genomic_DNA"/>
</dbReference>